<keyword evidence="1" id="KW-0175">Coiled coil</keyword>
<dbReference type="PANTHER" id="PTHR36143">
    <property type="entry name" value="OS08G0177500 PROTEIN"/>
    <property type="match status" value="1"/>
</dbReference>
<keyword evidence="3" id="KW-0472">Membrane</keyword>
<feature type="compositionally biased region" description="Polar residues" evidence="2">
    <location>
        <begin position="297"/>
        <end position="309"/>
    </location>
</feature>
<dbReference type="EMBL" id="JACEFO010002685">
    <property type="protein sequence ID" value="KAF8651300.1"/>
    <property type="molecule type" value="Genomic_DNA"/>
</dbReference>
<feature type="compositionally biased region" description="Basic and acidic residues" evidence="2">
    <location>
        <begin position="338"/>
        <end position="360"/>
    </location>
</feature>
<accession>A0A835A800</accession>
<dbReference type="OrthoDB" id="656845at2759"/>
<reference evidence="4" key="1">
    <citation type="submission" date="2020-07" db="EMBL/GenBank/DDBJ databases">
        <title>Genome sequence and genetic diversity analysis of an under-domesticated orphan crop, white fonio (Digitaria exilis).</title>
        <authorList>
            <person name="Bennetzen J.L."/>
            <person name="Chen S."/>
            <person name="Ma X."/>
            <person name="Wang X."/>
            <person name="Yssel A.E.J."/>
            <person name="Chaluvadi S.R."/>
            <person name="Johnson M."/>
            <person name="Gangashetty P."/>
            <person name="Hamidou F."/>
            <person name="Sanogo M.D."/>
            <person name="Zwaenepoel A."/>
            <person name="Wallace J."/>
            <person name="Van De Peer Y."/>
            <person name="Van Deynze A."/>
        </authorList>
    </citation>
    <scope>NUCLEOTIDE SEQUENCE</scope>
    <source>
        <tissue evidence="4">Leaves</tissue>
    </source>
</reference>
<dbReference type="AlphaFoldDB" id="A0A835A800"/>
<proteinExistence type="predicted"/>
<dbReference type="Proteomes" id="UP000636709">
    <property type="component" value="Unassembled WGS sequence"/>
</dbReference>
<evidence type="ECO:0000256" key="2">
    <source>
        <dbReference type="SAM" id="MobiDB-lite"/>
    </source>
</evidence>
<name>A0A835A800_9POAL</name>
<keyword evidence="3" id="KW-1133">Transmembrane helix</keyword>
<protein>
    <submittedName>
        <fullName evidence="4">Uncharacterized protein</fullName>
    </submittedName>
</protein>
<evidence type="ECO:0000256" key="1">
    <source>
        <dbReference type="SAM" id="Coils"/>
    </source>
</evidence>
<feature type="compositionally biased region" description="Polar residues" evidence="2">
    <location>
        <begin position="440"/>
        <end position="456"/>
    </location>
</feature>
<keyword evidence="5" id="KW-1185">Reference proteome</keyword>
<sequence>MDASKYRSRSHTMANNNKKLPPYLLLVLLAIGAAAVSVGILHKMRERRVLTVLLQERDQQLMSFQVLFEKEKENNKEMRRKVDELEAKTSALSIERAELKNKLMDSETTTTYLTNTQKELEAALVEKESHINQMKENVAASNPDQATTGKEFLQEKEAELDKSANSSDSIPVTAEDNSNSTTTSESNHQEENNVVGANNENATSELEKPENSGDSMAAPAEEENSSITNASERSHQDESILVGVNNENTTSDAVVPDKTENTNDSVPTTADEQNSYNTTATESNEQDNSSSQEQFVKLTTNMEDGQPQETKSDANEQSADAPEGSHSDKSELPQWSQKQEDSQEASKEEPDGTRDSKLLENQDGSVIIEEAAKEINPEGTSSEESLTEANQNKTQAVEPAANPADANPSMPTNNEEIKETSKRHRRRRSRSRRKRRATVAANNNDGNHQMEVDTTA</sequence>
<gene>
    <name evidence="4" type="ORF">HU200_063552</name>
</gene>
<keyword evidence="3" id="KW-0812">Transmembrane</keyword>
<evidence type="ECO:0000313" key="5">
    <source>
        <dbReference type="Proteomes" id="UP000636709"/>
    </source>
</evidence>
<evidence type="ECO:0000313" key="4">
    <source>
        <dbReference type="EMBL" id="KAF8651300.1"/>
    </source>
</evidence>
<feature type="compositionally biased region" description="Low complexity" evidence="2">
    <location>
        <begin position="282"/>
        <end position="294"/>
    </location>
</feature>
<feature type="compositionally biased region" description="Polar residues" evidence="2">
    <location>
        <begin position="378"/>
        <end position="395"/>
    </location>
</feature>
<feature type="transmembrane region" description="Helical" evidence="3">
    <location>
        <begin position="20"/>
        <end position="41"/>
    </location>
</feature>
<evidence type="ECO:0000256" key="3">
    <source>
        <dbReference type="SAM" id="Phobius"/>
    </source>
</evidence>
<feature type="coiled-coil region" evidence="1">
    <location>
        <begin position="68"/>
        <end position="137"/>
    </location>
</feature>
<feature type="region of interest" description="Disordered" evidence="2">
    <location>
        <begin position="156"/>
        <end position="456"/>
    </location>
</feature>
<feature type="compositionally biased region" description="Basic residues" evidence="2">
    <location>
        <begin position="421"/>
        <end position="437"/>
    </location>
</feature>
<comment type="caution">
    <text evidence="4">The sequence shown here is derived from an EMBL/GenBank/DDBJ whole genome shotgun (WGS) entry which is preliminary data.</text>
</comment>
<feature type="compositionally biased region" description="Low complexity" evidence="2">
    <location>
        <begin position="173"/>
        <end position="202"/>
    </location>
</feature>
<feature type="compositionally biased region" description="Polar residues" evidence="2">
    <location>
        <begin position="262"/>
        <end position="281"/>
    </location>
</feature>
<dbReference type="PANTHER" id="PTHR36143:SF8">
    <property type="entry name" value="OS04G0636200 PROTEIN"/>
    <property type="match status" value="1"/>
</dbReference>
<organism evidence="4 5">
    <name type="scientific">Digitaria exilis</name>
    <dbReference type="NCBI Taxonomy" id="1010633"/>
    <lineage>
        <taxon>Eukaryota</taxon>
        <taxon>Viridiplantae</taxon>
        <taxon>Streptophyta</taxon>
        <taxon>Embryophyta</taxon>
        <taxon>Tracheophyta</taxon>
        <taxon>Spermatophyta</taxon>
        <taxon>Magnoliopsida</taxon>
        <taxon>Liliopsida</taxon>
        <taxon>Poales</taxon>
        <taxon>Poaceae</taxon>
        <taxon>PACMAD clade</taxon>
        <taxon>Panicoideae</taxon>
        <taxon>Panicodae</taxon>
        <taxon>Paniceae</taxon>
        <taxon>Anthephorinae</taxon>
        <taxon>Digitaria</taxon>
    </lineage>
</organism>